<evidence type="ECO:0000256" key="4">
    <source>
        <dbReference type="ARBA" id="ARBA00023235"/>
    </source>
</evidence>
<dbReference type="UniPathway" id="UPA00138"/>
<dbReference type="GO" id="GO:0005829">
    <property type="term" value="C:cytosol"/>
    <property type="evidence" value="ECO:0007669"/>
    <property type="project" value="TreeGrafter"/>
</dbReference>
<gene>
    <name evidence="6" type="ORF">B5V02_26765</name>
</gene>
<evidence type="ECO:0000313" key="6">
    <source>
        <dbReference type="EMBL" id="PZV35650.1"/>
    </source>
</evidence>
<dbReference type="GO" id="GO:0004807">
    <property type="term" value="F:triose-phosphate isomerase activity"/>
    <property type="evidence" value="ECO:0007669"/>
    <property type="project" value="UniProtKB-EC"/>
</dbReference>
<sequence>MTPYWVGTSWKMNKTLAEALEFADALAAFVPGFDQAIQPFVIPPFTAVREVKAALAATRVKVGAQNMHWADAGAWTGEVSPVMLRDCGLDLIELGHSERREHFGETDATVGLKTAAAVRHGFVPLICVGETLAEREDGRADAVLTAQVLGALQGLKDAELSAEILFAYEPVWAIGEKGIPASADYADKQQTLIKQVAASRLPNAPPVLYGGSVNPGNAAELIGQPHVDGLFIGRSAWQAEGYIDILKKASAAIGR</sequence>
<dbReference type="GO" id="GO:0019563">
    <property type="term" value="P:glycerol catabolic process"/>
    <property type="evidence" value="ECO:0007669"/>
    <property type="project" value="TreeGrafter"/>
</dbReference>
<dbReference type="InterPro" id="IPR000652">
    <property type="entry name" value="Triosephosphate_isomerase"/>
</dbReference>
<comment type="catalytic activity">
    <reaction evidence="1">
        <text>L-erythrulose 1-phosphate = D-erythrulose 4-phosphate</text>
        <dbReference type="Rhea" id="RHEA:49588"/>
        <dbReference type="ChEBI" id="CHEBI:58002"/>
        <dbReference type="ChEBI" id="CHEBI:90796"/>
        <dbReference type="EC" id="5.3.1.33"/>
    </reaction>
</comment>
<comment type="similarity">
    <text evidence="3 5">Belongs to the triosephosphate isomerase family.</text>
</comment>
<comment type="pathway">
    <text evidence="5">Carbohydrate biosynthesis; gluconeogenesis.</text>
</comment>
<dbReference type="GO" id="GO:0046166">
    <property type="term" value="P:glyceraldehyde-3-phosphate biosynthetic process"/>
    <property type="evidence" value="ECO:0007669"/>
    <property type="project" value="TreeGrafter"/>
</dbReference>
<dbReference type="OrthoDB" id="9809429at2"/>
<evidence type="ECO:0000256" key="5">
    <source>
        <dbReference type="RuleBase" id="RU363013"/>
    </source>
</evidence>
<reference evidence="7" key="1">
    <citation type="submission" date="2017-03" db="EMBL/GenBank/DDBJ databases">
        <authorList>
            <person name="Safronova V.I."/>
            <person name="Sazanova A.L."/>
            <person name="Chirak E.R."/>
        </authorList>
    </citation>
    <scope>NUCLEOTIDE SEQUENCE [LARGE SCALE GENOMIC DNA]</scope>
    <source>
        <strain evidence="7">Ach-343</strain>
    </source>
</reference>
<dbReference type="InterPro" id="IPR035990">
    <property type="entry name" value="TIM_sf"/>
</dbReference>
<evidence type="ECO:0000256" key="1">
    <source>
        <dbReference type="ARBA" id="ARBA00000148"/>
    </source>
</evidence>
<dbReference type="EMBL" id="MZXV01000056">
    <property type="protein sequence ID" value="PZV35650.1"/>
    <property type="molecule type" value="Genomic_DNA"/>
</dbReference>
<accession>A0A2W7BXN7</accession>
<keyword evidence="4 5" id="KW-0413">Isomerase</keyword>
<dbReference type="GO" id="GO:0006096">
    <property type="term" value="P:glycolytic process"/>
    <property type="evidence" value="ECO:0007669"/>
    <property type="project" value="UniProtKB-UniPathway"/>
</dbReference>
<dbReference type="InterPro" id="IPR013785">
    <property type="entry name" value="Aldolase_TIM"/>
</dbReference>
<proteinExistence type="inferred from homology"/>
<keyword evidence="7" id="KW-1185">Reference proteome</keyword>
<comment type="subunit">
    <text evidence="5">Homodimer.</text>
</comment>
<dbReference type="RefSeq" id="WP_111547085.1">
    <property type="nucleotide sequence ID" value="NZ_MZXV01000056.1"/>
</dbReference>
<dbReference type="AlphaFoldDB" id="A0A2W7BXN7"/>
<dbReference type="CDD" id="cd00311">
    <property type="entry name" value="TIM"/>
    <property type="match status" value="1"/>
</dbReference>
<dbReference type="PROSITE" id="PS51440">
    <property type="entry name" value="TIM_2"/>
    <property type="match status" value="1"/>
</dbReference>
<comment type="pathway">
    <text evidence="5">Carbohydrate degradation; glycolysis; D-glyceraldehyde 3-phosphate from glycerone phosphate: step 1/1.</text>
</comment>
<dbReference type="Pfam" id="PF00121">
    <property type="entry name" value="TIM"/>
    <property type="match status" value="1"/>
</dbReference>
<evidence type="ECO:0000256" key="3">
    <source>
        <dbReference type="ARBA" id="ARBA00007422"/>
    </source>
</evidence>
<protein>
    <recommendedName>
        <fullName evidence="5">Triosephosphate isomerase</fullName>
        <ecNumber evidence="5">5.3.1.1</ecNumber>
    </recommendedName>
</protein>
<name>A0A2W7BXN7_9HYPH</name>
<dbReference type="EC" id="5.3.1.1" evidence="5"/>
<dbReference type="InterPro" id="IPR020861">
    <property type="entry name" value="Triosephosphate_isomerase_AS"/>
</dbReference>
<evidence type="ECO:0000313" key="7">
    <source>
        <dbReference type="Proteomes" id="UP000248616"/>
    </source>
</evidence>
<dbReference type="SUPFAM" id="SSF51351">
    <property type="entry name" value="Triosephosphate isomerase (TIM)"/>
    <property type="match status" value="1"/>
</dbReference>
<dbReference type="Proteomes" id="UP000248616">
    <property type="component" value="Unassembled WGS sequence"/>
</dbReference>
<comment type="pathway">
    <text evidence="2">Carbohydrate metabolism; erythritol degradation.</text>
</comment>
<dbReference type="PANTHER" id="PTHR21139">
    <property type="entry name" value="TRIOSEPHOSPHATE ISOMERASE"/>
    <property type="match status" value="1"/>
</dbReference>
<dbReference type="GO" id="GO:0006094">
    <property type="term" value="P:gluconeogenesis"/>
    <property type="evidence" value="ECO:0007669"/>
    <property type="project" value="UniProtKB-UniPathway"/>
</dbReference>
<organism evidence="6 7">
    <name type="scientific">Mesorhizobium kowhaii</name>
    <dbReference type="NCBI Taxonomy" id="1300272"/>
    <lineage>
        <taxon>Bacteria</taxon>
        <taxon>Pseudomonadati</taxon>
        <taxon>Pseudomonadota</taxon>
        <taxon>Alphaproteobacteria</taxon>
        <taxon>Hyphomicrobiales</taxon>
        <taxon>Phyllobacteriaceae</taxon>
        <taxon>Mesorhizobium</taxon>
    </lineage>
</organism>
<dbReference type="UniPathway" id="UPA00109">
    <property type="reaction ID" value="UER00189"/>
</dbReference>
<dbReference type="Gene3D" id="3.20.20.70">
    <property type="entry name" value="Aldolase class I"/>
    <property type="match status" value="1"/>
</dbReference>
<comment type="subcellular location">
    <subcellularLocation>
        <location evidence="5">Cytoplasm</location>
    </subcellularLocation>
</comment>
<comment type="caution">
    <text evidence="6">The sequence shown here is derived from an EMBL/GenBank/DDBJ whole genome shotgun (WGS) entry which is preliminary data.</text>
</comment>
<dbReference type="PROSITE" id="PS00171">
    <property type="entry name" value="TIM_1"/>
    <property type="match status" value="1"/>
</dbReference>
<evidence type="ECO:0000256" key="2">
    <source>
        <dbReference type="ARBA" id="ARBA00004939"/>
    </source>
</evidence>
<keyword evidence="5" id="KW-0312">Gluconeogenesis</keyword>
<dbReference type="PANTHER" id="PTHR21139:SF42">
    <property type="entry name" value="TRIOSEPHOSPHATE ISOMERASE"/>
    <property type="match status" value="1"/>
</dbReference>
<keyword evidence="5" id="KW-0324">Glycolysis</keyword>
<comment type="catalytic activity">
    <reaction evidence="5">
        <text>D-glyceraldehyde 3-phosphate = dihydroxyacetone phosphate</text>
        <dbReference type="Rhea" id="RHEA:18585"/>
        <dbReference type="ChEBI" id="CHEBI:57642"/>
        <dbReference type="ChEBI" id="CHEBI:59776"/>
        <dbReference type="EC" id="5.3.1.1"/>
    </reaction>
</comment>
<dbReference type="UniPathway" id="UPA01066"/>
<keyword evidence="5" id="KW-0963">Cytoplasm</keyword>
<dbReference type="NCBIfam" id="NF000722">
    <property type="entry name" value="PRK00042.2-1"/>
    <property type="match status" value="1"/>
</dbReference>